<accession>A0ABU9SQR6</accession>
<dbReference type="RefSeq" id="WP_342880506.1">
    <property type="nucleotide sequence ID" value="NZ_JBBMQS010000001.1"/>
</dbReference>
<keyword evidence="3" id="KW-1185">Reference proteome</keyword>
<evidence type="ECO:0000313" key="3">
    <source>
        <dbReference type="Proteomes" id="UP001461163"/>
    </source>
</evidence>
<evidence type="ECO:0000313" key="2">
    <source>
        <dbReference type="EMBL" id="MEM5495824.1"/>
    </source>
</evidence>
<reference evidence="2 3" key="1">
    <citation type="submission" date="2024-03" db="EMBL/GenBank/DDBJ databases">
        <title>Community enrichment and isolation of bacterial strains for fucoidan degradation.</title>
        <authorList>
            <person name="Sichert A."/>
        </authorList>
    </citation>
    <scope>NUCLEOTIDE SEQUENCE [LARGE SCALE GENOMIC DNA]</scope>
    <source>
        <strain evidence="2 3">AS12</strain>
    </source>
</reference>
<keyword evidence="1" id="KW-1133">Transmembrane helix</keyword>
<comment type="caution">
    <text evidence="2">The sequence shown here is derived from an EMBL/GenBank/DDBJ whole genome shotgun (WGS) entry which is preliminary data.</text>
</comment>
<dbReference type="Proteomes" id="UP001461163">
    <property type="component" value="Unassembled WGS sequence"/>
</dbReference>
<keyword evidence="1" id="KW-0812">Transmembrane</keyword>
<protein>
    <submittedName>
        <fullName evidence="2">Uncharacterized protein</fullName>
    </submittedName>
</protein>
<feature type="transmembrane region" description="Helical" evidence="1">
    <location>
        <begin position="46"/>
        <end position="67"/>
    </location>
</feature>
<name>A0ABU9SQR6_9ALTE</name>
<proteinExistence type="predicted"/>
<dbReference type="EMBL" id="JBBMQS010000001">
    <property type="protein sequence ID" value="MEM5495824.1"/>
    <property type="molecule type" value="Genomic_DNA"/>
</dbReference>
<sequence length="242" mass="27429">MEKNKLSPEKITKPIQLLGAWLVGLLAVDGAFLTAATNMEITSWQSGALTIGAILNVPLFIGALFLLQTKFRPELQEDSYYSTYLNNKTNEVMRISKADLNYEHVVSRIESIETKLKVIEKPTKNLDDNNELAQLTLKNLSYATNRYLEPDIDRRVEDKLDELGIGIIRLFGKEEDKPEKLVVAIAEHLPRPIQNEILLMAQELGFEYYSYIEPFEEIEEDVLLGAYGDPQGKISVKIAKRA</sequence>
<evidence type="ECO:0000256" key="1">
    <source>
        <dbReference type="SAM" id="Phobius"/>
    </source>
</evidence>
<organism evidence="2 3">
    <name type="scientific">Paraglaciecola mesophila</name>
    <dbReference type="NCBI Taxonomy" id="197222"/>
    <lineage>
        <taxon>Bacteria</taxon>
        <taxon>Pseudomonadati</taxon>
        <taxon>Pseudomonadota</taxon>
        <taxon>Gammaproteobacteria</taxon>
        <taxon>Alteromonadales</taxon>
        <taxon>Alteromonadaceae</taxon>
        <taxon>Paraglaciecola</taxon>
    </lineage>
</organism>
<gene>
    <name evidence="2" type="ORF">WNY77_00290</name>
</gene>
<keyword evidence="1" id="KW-0472">Membrane</keyword>